<gene>
    <name evidence="2" type="ORF">J2781_003055</name>
</gene>
<reference evidence="2 3" key="1">
    <citation type="submission" date="2023-07" db="EMBL/GenBank/DDBJ databases">
        <title>Sorghum-associated microbial communities from plants grown in Nebraska, USA.</title>
        <authorList>
            <person name="Schachtman D."/>
        </authorList>
    </citation>
    <scope>NUCLEOTIDE SEQUENCE [LARGE SCALE GENOMIC DNA]</scope>
    <source>
        <strain evidence="2 3">DS1709</strain>
    </source>
</reference>
<feature type="transmembrane region" description="Helical" evidence="1">
    <location>
        <begin position="12"/>
        <end position="29"/>
    </location>
</feature>
<feature type="transmembrane region" description="Helical" evidence="1">
    <location>
        <begin position="41"/>
        <end position="59"/>
    </location>
</feature>
<proteinExistence type="predicted"/>
<name>A0ABU1LHA8_9FLAO</name>
<accession>A0ABU1LHA8</accession>
<keyword evidence="1" id="KW-1133">Transmembrane helix</keyword>
<dbReference type="EMBL" id="JAVDQS010000009">
    <property type="protein sequence ID" value="MDR6406107.1"/>
    <property type="molecule type" value="Genomic_DNA"/>
</dbReference>
<comment type="caution">
    <text evidence="2">The sequence shown here is derived from an EMBL/GenBank/DDBJ whole genome shotgun (WGS) entry which is preliminary data.</text>
</comment>
<keyword evidence="1" id="KW-0812">Transmembrane</keyword>
<evidence type="ECO:0000313" key="3">
    <source>
        <dbReference type="Proteomes" id="UP001184853"/>
    </source>
</evidence>
<organism evidence="2 3">
    <name type="scientific">Chryseobacterium geocarposphaerae</name>
    <dbReference type="NCBI Taxonomy" id="1416776"/>
    <lineage>
        <taxon>Bacteria</taxon>
        <taxon>Pseudomonadati</taxon>
        <taxon>Bacteroidota</taxon>
        <taxon>Flavobacteriia</taxon>
        <taxon>Flavobacteriales</taxon>
        <taxon>Weeksellaceae</taxon>
        <taxon>Chryseobacterium group</taxon>
        <taxon>Chryseobacterium</taxon>
    </lineage>
</organism>
<evidence type="ECO:0000313" key="2">
    <source>
        <dbReference type="EMBL" id="MDR6406107.1"/>
    </source>
</evidence>
<evidence type="ECO:0000256" key="1">
    <source>
        <dbReference type="SAM" id="Phobius"/>
    </source>
</evidence>
<keyword evidence="3" id="KW-1185">Reference proteome</keyword>
<protein>
    <submittedName>
        <fullName evidence="2">Preprotein translocase subunit YajC</fullName>
    </submittedName>
</protein>
<dbReference type="Proteomes" id="UP001184853">
    <property type="component" value="Unassembled WGS sequence"/>
</dbReference>
<keyword evidence="1" id="KW-0472">Membrane</keyword>
<sequence>MKKKSSTWKTVFWIVTILCILQFLFIRLPQIRETPNVTGTYILGSLIPNGLIILIFWFIKRKSEK</sequence>